<dbReference type="EMBL" id="JANFYS010000002">
    <property type="protein sequence ID" value="MCQ4769320.1"/>
    <property type="molecule type" value="Genomic_DNA"/>
</dbReference>
<dbReference type="PANTHER" id="PTHR48207:SF3">
    <property type="entry name" value="SUCCINATE--HYDROXYMETHYLGLUTARATE COA-TRANSFERASE"/>
    <property type="match status" value="1"/>
</dbReference>
<dbReference type="Gene3D" id="3.30.1540.10">
    <property type="entry name" value="formyl-coa transferase, domain 3"/>
    <property type="match status" value="1"/>
</dbReference>
<evidence type="ECO:0000313" key="3">
    <source>
        <dbReference type="Proteomes" id="UP001204562"/>
    </source>
</evidence>
<accession>A0AAW5JKQ4</accession>
<sequence length="398" mass="44118">MPNNHKPLNGLKVIDLTTALSGPFCTMFFGDYGAEVIKIETPDGEQCRTWGPIDEKTGESGFFANYNRNKKGVTLNLKTEKGLNMLYELVKDADFLCENFKGGVTKKLKVDYETIQKINPRIIYVSGSGFGQTSPIGHRPCYDIVAQSMGGMVNLTGFKETDPVKVGPSVADHVSGIYQFVGAMVALYEREKTGVGQMVDVSMVDTIFSLLENAIPHYVMHGVVPERNGNVDPSICPFDIYPCRDGFVALGVGNDRLWEKFCKLIGHTELLEDPRYKTNDLRCKNYIPDLQDLIRGWVRQYTKKELEAMMDEVAIPCGPVLNMKEAIEHPHIKAREMLVHTPTPHPLLGDMPVQGVVAKLSKTPGGVYTPAPTLGQHNREVFGLTPEQETALRAEGVI</sequence>
<gene>
    <name evidence="2" type="ORF">NE579_02420</name>
</gene>
<protein>
    <submittedName>
        <fullName evidence="2">CoA transferase</fullName>
    </submittedName>
</protein>
<dbReference type="Pfam" id="PF02515">
    <property type="entry name" value="CoA_transf_3"/>
    <property type="match status" value="1"/>
</dbReference>
<dbReference type="InterPro" id="IPR003673">
    <property type="entry name" value="CoA-Trfase_fam_III"/>
</dbReference>
<evidence type="ECO:0000313" key="2">
    <source>
        <dbReference type="EMBL" id="MCQ4769320.1"/>
    </source>
</evidence>
<dbReference type="InterPro" id="IPR023606">
    <property type="entry name" value="CoA-Trfase_III_dom_1_sf"/>
</dbReference>
<reference evidence="2" key="1">
    <citation type="submission" date="2022-06" db="EMBL/GenBank/DDBJ databases">
        <title>Isolation of gut microbiota from human fecal samples.</title>
        <authorList>
            <person name="Pamer E.G."/>
            <person name="Barat B."/>
            <person name="Waligurski E."/>
            <person name="Medina S."/>
            <person name="Paddock L."/>
            <person name="Mostad J."/>
        </authorList>
    </citation>
    <scope>NUCLEOTIDE SEQUENCE</scope>
    <source>
        <strain evidence="2">DFI.9.91</strain>
    </source>
</reference>
<dbReference type="SUPFAM" id="SSF89796">
    <property type="entry name" value="CoA-transferase family III (CaiB/BaiF)"/>
    <property type="match status" value="1"/>
</dbReference>
<organism evidence="2 3">
    <name type="scientific">Intestinimonas massiliensis</name>
    <name type="common">ex Afouda et al. 2020</name>
    <dbReference type="NCBI Taxonomy" id="1673721"/>
    <lineage>
        <taxon>Bacteria</taxon>
        <taxon>Bacillati</taxon>
        <taxon>Bacillota</taxon>
        <taxon>Clostridia</taxon>
        <taxon>Eubacteriales</taxon>
        <taxon>Intestinimonas</taxon>
    </lineage>
</organism>
<dbReference type="AlphaFoldDB" id="A0AAW5JKQ4"/>
<name>A0AAW5JKQ4_9FIRM</name>
<dbReference type="Gene3D" id="3.40.50.10540">
    <property type="entry name" value="Crotonobetainyl-coa:carnitine coa-transferase, domain 1"/>
    <property type="match status" value="1"/>
</dbReference>
<dbReference type="PANTHER" id="PTHR48207">
    <property type="entry name" value="SUCCINATE--HYDROXYMETHYLGLUTARATE COA-TRANSFERASE"/>
    <property type="match status" value="1"/>
</dbReference>
<dbReference type="InterPro" id="IPR044855">
    <property type="entry name" value="CoA-Trfase_III_dom3_sf"/>
</dbReference>
<keyword evidence="1 2" id="KW-0808">Transferase</keyword>
<dbReference type="RefSeq" id="WP_256303121.1">
    <property type="nucleotide sequence ID" value="NZ_JANFYS010000002.1"/>
</dbReference>
<dbReference type="InterPro" id="IPR050483">
    <property type="entry name" value="CoA-transferase_III_domain"/>
</dbReference>
<comment type="caution">
    <text evidence="2">The sequence shown here is derived from an EMBL/GenBank/DDBJ whole genome shotgun (WGS) entry which is preliminary data.</text>
</comment>
<dbReference type="Proteomes" id="UP001204562">
    <property type="component" value="Unassembled WGS sequence"/>
</dbReference>
<evidence type="ECO:0000256" key="1">
    <source>
        <dbReference type="ARBA" id="ARBA00022679"/>
    </source>
</evidence>
<proteinExistence type="predicted"/>
<dbReference type="GO" id="GO:0008410">
    <property type="term" value="F:CoA-transferase activity"/>
    <property type="evidence" value="ECO:0007669"/>
    <property type="project" value="TreeGrafter"/>
</dbReference>